<organism evidence="3 4">
    <name type="scientific">Penicillium patulum</name>
    <name type="common">Penicillium griseofulvum</name>
    <dbReference type="NCBI Taxonomy" id="5078"/>
    <lineage>
        <taxon>Eukaryota</taxon>
        <taxon>Fungi</taxon>
        <taxon>Dikarya</taxon>
        <taxon>Ascomycota</taxon>
        <taxon>Pezizomycotina</taxon>
        <taxon>Eurotiomycetes</taxon>
        <taxon>Eurotiomycetidae</taxon>
        <taxon>Eurotiales</taxon>
        <taxon>Aspergillaceae</taxon>
        <taxon>Penicillium</taxon>
    </lineage>
</organism>
<reference evidence="3 4" key="1">
    <citation type="journal article" date="2016" name="BMC Genomics">
        <title>Genome sequencing and secondary metabolism of the postharvest pathogen Penicillium griseofulvum.</title>
        <authorList>
            <person name="Banani H."/>
            <person name="Marcet-Houben M."/>
            <person name="Ballester A.R."/>
            <person name="Abbruscato P."/>
            <person name="Gonzalez-Candelas L."/>
            <person name="Gabaldon T."/>
            <person name="Spadaro D."/>
        </authorList>
    </citation>
    <scope>NUCLEOTIDE SEQUENCE [LARGE SCALE GENOMIC DNA]</scope>
    <source>
        <strain evidence="3 4">PG3</strain>
    </source>
</reference>
<protein>
    <recommendedName>
        <fullName evidence="2">DUF7729 domain-containing protein</fullName>
    </recommendedName>
</protein>
<dbReference type="AlphaFoldDB" id="A0A135LZY3"/>
<evidence type="ECO:0000259" key="2">
    <source>
        <dbReference type="Pfam" id="PF24855"/>
    </source>
</evidence>
<evidence type="ECO:0000256" key="1">
    <source>
        <dbReference type="SAM" id="SignalP"/>
    </source>
</evidence>
<dbReference type="PANTHER" id="PTHR39460">
    <property type="entry name" value="EXPRESSED PROTEIN"/>
    <property type="match status" value="1"/>
</dbReference>
<feature type="chain" id="PRO_5007800929" description="DUF7729 domain-containing protein" evidence="1">
    <location>
        <begin position="25"/>
        <end position="305"/>
    </location>
</feature>
<dbReference type="OrthoDB" id="2564812at2759"/>
<dbReference type="EMBL" id="LHQR01000013">
    <property type="protein sequence ID" value="KXG54524.1"/>
    <property type="molecule type" value="Genomic_DNA"/>
</dbReference>
<evidence type="ECO:0000313" key="3">
    <source>
        <dbReference type="EMBL" id="KXG54524.1"/>
    </source>
</evidence>
<gene>
    <name evidence="3" type="ORF">PGRI_076680</name>
</gene>
<keyword evidence="4" id="KW-1185">Reference proteome</keyword>
<dbReference type="GeneID" id="63710682"/>
<proteinExistence type="predicted"/>
<dbReference type="PANTHER" id="PTHR39460:SF1">
    <property type="entry name" value="C6 TRANSCRIPTION FACTOR"/>
    <property type="match status" value="1"/>
</dbReference>
<comment type="caution">
    <text evidence="3">The sequence shown here is derived from an EMBL/GenBank/DDBJ whole genome shotgun (WGS) entry which is preliminary data.</text>
</comment>
<sequence>MSRLYHIYNFIILIFILCQSPVWAQSVEPTDLSIPSPQSGEISNDQPTINRRTIVTAPDTPNGTPKPFDTLSYNFANASTCIDFFTNWRANTTITDCNAISLLIQNSNAFFHTLSSAPATSLLLDTSCSSNVAQCASTLTSLAIDLLKPENCGSDYENGNSVVRGMYRDLVAYEPMYRATCLTNPSTKDYCFVDAVSNSTAPDDYSVYLMPLGTPLTVGAVPSCTKCLKATMDIFSGWAKRDGQSLDTTYLPSARIVNAHCGEGFAATNITVGSVDVLAGAGVGLLPNLGIVTVMALVVGVMTGV</sequence>
<feature type="signal peptide" evidence="1">
    <location>
        <begin position="1"/>
        <end position="24"/>
    </location>
</feature>
<dbReference type="Pfam" id="PF24855">
    <property type="entry name" value="DUF7729"/>
    <property type="match status" value="1"/>
</dbReference>
<name>A0A135LZY3_PENPA</name>
<dbReference type="OMA" id="WRANTTI"/>
<dbReference type="RefSeq" id="XP_040653059.1">
    <property type="nucleotide sequence ID" value="XM_040795382.1"/>
</dbReference>
<feature type="domain" description="DUF7729" evidence="2">
    <location>
        <begin position="64"/>
        <end position="269"/>
    </location>
</feature>
<accession>A0A135LZY3</accession>
<evidence type="ECO:0000313" key="4">
    <source>
        <dbReference type="Proteomes" id="UP000070168"/>
    </source>
</evidence>
<keyword evidence="1" id="KW-0732">Signal</keyword>
<dbReference type="Proteomes" id="UP000070168">
    <property type="component" value="Unassembled WGS sequence"/>
</dbReference>
<dbReference type="InterPro" id="IPR056146">
    <property type="entry name" value="DUF7729"/>
</dbReference>